<dbReference type="Proteomes" id="UP000242496">
    <property type="component" value="Unassembled WGS sequence"/>
</dbReference>
<evidence type="ECO:0000256" key="4">
    <source>
        <dbReference type="ARBA" id="ARBA00012640"/>
    </source>
</evidence>
<gene>
    <name evidence="16" type="ORF">SAMN05421784_13528</name>
</gene>
<evidence type="ECO:0000256" key="14">
    <source>
        <dbReference type="PIRSR" id="PIRSR604469-1"/>
    </source>
</evidence>
<dbReference type="InterPro" id="IPR023214">
    <property type="entry name" value="HAD_sf"/>
</dbReference>
<evidence type="ECO:0000256" key="12">
    <source>
        <dbReference type="ARBA" id="ARBA00048138"/>
    </source>
</evidence>
<protein>
    <recommendedName>
        <fullName evidence="5">Phosphoserine phosphatase</fullName>
        <ecNumber evidence="4">3.1.3.3</ecNumber>
    </recommendedName>
    <alternativeName>
        <fullName evidence="11">O-phosphoserine phosphohydrolase</fullName>
    </alternativeName>
</protein>
<dbReference type="AlphaFoldDB" id="A0A1I7JMF3"/>
<dbReference type="Gene3D" id="3.40.50.1000">
    <property type="entry name" value="HAD superfamily/HAD-like"/>
    <property type="match status" value="1"/>
</dbReference>
<evidence type="ECO:0000313" key="17">
    <source>
        <dbReference type="Proteomes" id="UP000242496"/>
    </source>
</evidence>
<evidence type="ECO:0000256" key="2">
    <source>
        <dbReference type="ARBA" id="ARBA00005135"/>
    </source>
</evidence>
<keyword evidence="17" id="KW-1185">Reference proteome</keyword>
<dbReference type="SFLD" id="SFLDG01136">
    <property type="entry name" value="C1.6:_Phosphoserine_Phosphatas"/>
    <property type="match status" value="1"/>
</dbReference>
<dbReference type="SFLD" id="SFLDF00029">
    <property type="entry name" value="phosphoserine_phosphatase"/>
    <property type="match status" value="1"/>
</dbReference>
<evidence type="ECO:0000256" key="1">
    <source>
        <dbReference type="ARBA" id="ARBA00001946"/>
    </source>
</evidence>
<dbReference type="STRING" id="351659.SAMN05421784_13528"/>
<dbReference type="EC" id="3.1.3.3" evidence="4"/>
<dbReference type="UniPathway" id="UPA00135">
    <property type="reaction ID" value="UER00198"/>
</dbReference>
<dbReference type="InterPro" id="IPR041449">
    <property type="entry name" value="SerB_N"/>
</dbReference>
<dbReference type="InterPro" id="IPR004469">
    <property type="entry name" value="PSP"/>
</dbReference>
<evidence type="ECO:0000256" key="5">
    <source>
        <dbReference type="ARBA" id="ARBA00015196"/>
    </source>
</evidence>
<dbReference type="SFLD" id="SFLDS00003">
    <property type="entry name" value="Haloacid_Dehalogenase"/>
    <property type="match status" value="1"/>
</dbReference>
<organism evidence="16 17">
    <name type="scientific">Xenorhabdus koppenhoeferi</name>
    <dbReference type="NCBI Taxonomy" id="351659"/>
    <lineage>
        <taxon>Bacteria</taxon>
        <taxon>Pseudomonadati</taxon>
        <taxon>Pseudomonadota</taxon>
        <taxon>Gammaproteobacteria</taxon>
        <taxon>Enterobacterales</taxon>
        <taxon>Morganellaceae</taxon>
        <taxon>Xenorhabdus</taxon>
    </lineage>
</organism>
<evidence type="ECO:0000256" key="7">
    <source>
        <dbReference type="ARBA" id="ARBA00022723"/>
    </source>
</evidence>
<comment type="catalytic activity">
    <reaction evidence="12">
        <text>O-phospho-L-serine + H2O = L-serine + phosphate</text>
        <dbReference type="Rhea" id="RHEA:21208"/>
        <dbReference type="ChEBI" id="CHEBI:15377"/>
        <dbReference type="ChEBI" id="CHEBI:33384"/>
        <dbReference type="ChEBI" id="CHEBI:43474"/>
        <dbReference type="ChEBI" id="CHEBI:57524"/>
        <dbReference type="EC" id="3.1.3.3"/>
    </reaction>
</comment>
<dbReference type="NCBIfam" id="TIGR01488">
    <property type="entry name" value="HAD-SF-IB"/>
    <property type="match status" value="1"/>
</dbReference>
<keyword evidence="6" id="KW-0028">Amino-acid biosynthesis</keyword>
<evidence type="ECO:0000256" key="13">
    <source>
        <dbReference type="ARBA" id="ARBA00048523"/>
    </source>
</evidence>
<dbReference type="SFLD" id="SFLDG01137">
    <property type="entry name" value="C1.6.1:_Phosphoserine_Phosphat"/>
    <property type="match status" value="1"/>
</dbReference>
<keyword evidence="7" id="KW-0479">Metal-binding</keyword>
<dbReference type="Gene3D" id="3.30.70.2020">
    <property type="match status" value="1"/>
</dbReference>
<dbReference type="FunFam" id="1.10.150.210:FF:000001">
    <property type="entry name" value="Phosphoserine phosphatase"/>
    <property type="match status" value="1"/>
</dbReference>
<dbReference type="FunFam" id="3.40.50.1000:FF:000048">
    <property type="entry name" value="Phosphoserine phosphatase"/>
    <property type="match status" value="1"/>
</dbReference>
<comment type="catalytic activity">
    <reaction evidence="13">
        <text>O-phospho-D-serine + H2O = D-serine + phosphate</text>
        <dbReference type="Rhea" id="RHEA:24873"/>
        <dbReference type="ChEBI" id="CHEBI:15377"/>
        <dbReference type="ChEBI" id="CHEBI:35247"/>
        <dbReference type="ChEBI" id="CHEBI:43474"/>
        <dbReference type="ChEBI" id="CHEBI:58680"/>
        <dbReference type="EC" id="3.1.3.3"/>
    </reaction>
</comment>
<comment type="cofactor">
    <cofactor evidence="1">
        <name>Mg(2+)</name>
        <dbReference type="ChEBI" id="CHEBI:18420"/>
    </cofactor>
</comment>
<name>A0A1I7JMF3_9GAMM</name>
<sequence length="325" mass="35579">MSNNLAYRYLPDEIHKWPGLPLSLSGDEVMPLDYRAGDSGWLLYGRGLDKQRISNFQHCLGAAIVVVSSWRIDDYQVVRIAGSLSPRIKRLADECRLDVVPLGQIPRLRSPGLLVMDMDSTAIQIECIDEIARLAGVGDKVAEITERAMQGELDFSESLHERVAQLAGADASILQQVMETLPLMPGLTSLVRKLQSLDWHVAIASGGFTYFADSLRQKLRLFAAVANQLEVKDGKLTGKVKGPIVDAKYKATTLIRLTKELGIPLSQTVAIGDGANDLKMIRKAGLGIAYHAKPKVYAQAKVSIRHGDLMGVLCVLSGGLKHEER</sequence>
<evidence type="ECO:0000313" key="16">
    <source>
        <dbReference type="EMBL" id="SFU86364.1"/>
    </source>
</evidence>
<dbReference type="PANTHER" id="PTHR43344:SF2">
    <property type="entry name" value="PHOSPHOSERINE PHOSPHATASE"/>
    <property type="match status" value="1"/>
</dbReference>
<dbReference type="Pfam" id="PF00702">
    <property type="entry name" value="Hydrolase"/>
    <property type="match status" value="1"/>
</dbReference>
<dbReference type="InterPro" id="IPR036412">
    <property type="entry name" value="HAD-like_sf"/>
</dbReference>
<evidence type="ECO:0000256" key="9">
    <source>
        <dbReference type="ARBA" id="ARBA00022842"/>
    </source>
</evidence>
<dbReference type="SUPFAM" id="SSF56784">
    <property type="entry name" value="HAD-like"/>
    <property type="match status" value="1"/>
</dbReference>
<dbReference type="GO" id="GO:0036424">
    <property type="term" value="F:L-phosphoserine phosphatase activity"/>
    <property type="evidence" value="ECO:0007669"/>
    <property type="project" value="InterPro"/>
</dbReference>
<feature type="domain" description="Phosphoserine phosphatase N-terminal" evidence="15">
    <location>
        <begin position="39"/>
        <end position="99"/>
    </location>
</feature>
<feature type="active site" description="Proton donor" evidence="14">
    <location>
        <position position="119"/>
    </location>
</feature>
<dbReference type="GO" id="GO:0000287">
    <property type="term" value="F:magnesium ion binding"/>
    <property type="evidence" value="ECO:0007669"/>
    <property type="project" value="TreeGrafter"/>
</dbReference>
<evidence type="ECO:0000259" key="15">
    <source>
        <dbReference type="Pfam" id="PF18429"/>
    </source>
</evidence>
<dbReference type="PANTHER" id="PTHR43344">
    <property type="entry name" value="PHOSPHOSERINE PHOSPHATASE"/>
    <property type="match status" value="1"/>
</dbReference>
<dbReference type="NCBIfam" id="NF008350">
    <property type="entry name" value="PRK11133.1"/>
    <property type="match status" value="1"/>
</dbReference>
<keyword evidence="9" id="KW-0460">Magnesium</keyword>
<dbReference type="Gene3D" id="1.10.150.210">
    <property type="entry name" value="Phosphoserine phosphatase, domain 2"/>
    <property type="match status" value="1"/>
</dbReference>
<dbReference type="NCBIfam" id="TIGR00338">
    <property type="entry name" value="serB"/>
    <property type="match status" value="1"/>
</dbReference>
<evidence type="ECO:0000256" key="11">
    <source>
        <dbReference type="ARBA" id="ARBA00031693"/>
    </source>
</evidence>
<dbReference type="EMBL" id="FPBJ01000035">
    <property type="protein sequence ID" value="SFU86364.1"/>
    <property type="molecule type" value="Genomic_DNA"/>
</dbReference>
<evidence type="ECO:0000256" key="10">
    <source>
        <dbReference type="ARBA" id="ARBA00023299"/>
    </source>
</evidence>
<dbReference type="Pfam" id="PF18429">
    <property type="entry name" value="DUF5609"/>
    <property type="match status" value="1"/>
</dbReference>
<evidence type="ECO:0000256" key="8">
    <source>
        <dbReference type="ARBA" id="ARBA00022801"/>
    </source>
</evidence>
<keyword evidence="10" id="KW-0718">Serine biosynthesis</keyword>
<dbReference type="GO" id="GO:0006564">
    <property type="term" value="P:L-serine biosynthetic process"/>
    <property type="evidence" value="ECO:0007669"/>
    <property type="project" value="UniProtKB-KW"/>
</dbReference>
<reference evidence="17" key="1">
    <citation type="submission" date="2016-10" db="EMBL/GenBank/DDBJ databases">
        <authorList>
            <person name="Varghese N."/>
            <person name="Submissions S."/>
        </authorList>
    </citation>
    <scope>NUCLEOTIDE SEQUENCE [LARGE SCALE GENOMIC DNA]</scope>
    <source>
        <strain evidence="17">DSM 18168</strain>
    </source>
</reference>
<proteinExistence type="inferred from homology"/>
<keyword evidence="8" id="KW-0378">Hydrolase</keyword>
<comment type="similarity">
    <text evidence="3">Belongs to the HAD-like hydrolase superfamily. SerB family.</text>
</comment>
<dbReference type="RefSeq" id="WP_092553144.1">
    <property type="nucleotide sequence ID" value="NZ_CAWRBG010000085.1"/>
</dbReference>
<dbReference type="OrthoDB" id="9792539at2"/>
<dbReference type="InterPro" id="IPR050582">
    <property type="entry name" value="HAD-like_SerB"/>
</dbReference>
<evidence type="ECO:0000256" key="3">
    <source>
        <dbReference type="ARBA" id="ARBA00009184"/>
    </source>
</evidence>
<evidence type="ECO:0000256" key="6">
    <source>
        <dbReference type="ARBA" id="ARBA00022605"/>
    </source>
</evidence>
<comment type="pathway">
    <text evidence="2">Amino-acid biosynthesis; L-serine biosynthesis; L-serine from 3-phospho-D-glycerate: step 3/3.</text>
</comment>
<dbReference type="CDD" id="cd07500">
    <property type="entry name" value="HAD_PSP"/>
    <property type="match status" value="1"/>
</dbReference>
<dbReference type="GO" id="GO:0005737">
    <property type="term" value="C:cytoplasm"/>
    <property type="evidence" value="ECO:0007669"/>
    <property type="project" value="TreeGrafter"/>
</dbReference>
<accession>A0A1I7JMF3</accession>
<feature type="active site" description="Nucleophile" evidence="14">
    <location>
        <position position="117"/>
    </location>
</feature>